<dbReference type="SMART" id="SM00980">
    <property type="entry name" value="THAP"/>
    <property type="match status" value="1"/>
</dbReference>
<dbReference type="PROSITE" id="PS50950">
    <property type="entry name" value="ZF_THAP"/>
    <property type="match status" value="1"/>
</dbReference>
<keyword evidence="4 10" id="KW-0863">Zinc-finger</keyword>
<evidence type="ECO:0000256" key="9">
    <source>
        <dbReference type="ARBA" id="ARBA00023242"/>
    </source>
</evidence>
<evidence type="ECO:0000256" key="8">
    <source>
        <dbReference type="ARBA" id="ARBA00023163"/>
    </source>
</evidence>
<feature type="domain" description="C2H2-type" evidence="14">
    <location>
        <begin position="308"/>
        <end position="331"/>
    </location>
</feature>
<dbReference type="RefSeq" id="XP_052745733.1">
    <property type="nucleotide sequence ID" value="XM_052889773.1"/>
</dbReference>
<feature type="domain" description="C2H2-type" evidence="14">
    <location>
        <begin position="810"/>
        <end position="837"/>
    </location>
</feature>
<keyword evidence="3" id="KW-0677">Repeat</keyword>
<dbReference type="SMART" id="SM00868">
    <property type="entry name" value="zf-AD"/>
    <property type="match status" value="1"/>
</dbReference>
<reference evidence="18" key="1">
    <citation type="submission" date="2025-08" db="UniProtKB">
        <authorList>
            <consortium name="RefSeq"/>
        </authorList>
    </citation>
    <scope>IDENTIFICATION</scope>
</reference>
<dbReference type="Gene3D" id="3.30.160.60">
    <property type="entry name" value="Classic Zinc Finger"/>
    <property type="match status" value="7"/>
</dbReference>
<feature type="domain" description="C2H2-type" evidence="14">
    <location>
        <begin position="838"/>
        <end position="866"/>
    </location>
</feature>
<evidence type="ECO:0000256" key="12">
    <source>
        <dbReference type="PROSITE-ProRule" id="PRU01263"/>
    </source>
</evidence>
<evidence type="ECO:0000256" key="1">
    <source>
        <dbReference type="ARBA" id="ARBA00004123"/>
    </source>
</evidence>
<dbReference type="PANTHER" id="PTHR46105">
    <property type="entry name" value="AGAP004733-PA"/>
    <property type="match status" value="1"/>
</dbReference>
<evidence type="ECO:0000313" key="17">
    <source>
        <dbReference type="Proteomes" id="UP001652582"/>
    </source>
</evidence>
<dbReference type="InterPro" id="IPR012934">
    <property type="entry name" value="Znf_AD"/>
</dbReference>
<dbReference type="PROSITE" id="PS00028">
    <property type="entry name" value="ZINC_FINGER_C2H2_1"/>
    <property type="match status" value="6"/>
</dbReference>
<keyword evidence="6" id="KW-0805">Transcription regulation</keyword>
<dbReference type="PROSITE" id="PS50157">
    <property type="entry name" value="ZINC_FINGER_C2H2_2"/>
    <property type="match status" value="8"/>
</dbReference>
<keyword evidence="2 12" id="KW-0479">Metal-binding</keyword>
<feature type="binding site" evidence="12">
    <location>
        <position position="134"/>
    </location>
    <ligand>
        <name>Zn(2+)</name>
        <dbReference type="ChEBI" id="CHEBI:29105"/>
    </ligand>
</feature>
<dbReference type="SUPFAM" id="SSF57667">
    <property type="entry name" value="beta-beta-alpha zinc fingers"/>
    <property type="match status" value="4"/>
</dbReference>
<keyword evidence="9" id="KW-0539">Nucleus</keyword>
<evidence type="ECO:0000256" key="2">
    <source>
        <dbReference type="ARBA" id="ARBA00022723"/>
    </source>
</evidence>
<dbReference type="Pfam" id="PF00096">
    <property type="entry name" value="zf-C2H2"/>
    <property type="match status" value="1"/>
</dbReference>
<evidence type="ECO:0000259" key="14">
    <source>
        <dbReference type="PROSITE" id="PS50157"/>
    </source>
</evidence>
<feature type="binding site" evidence="12">
    <location>
        <position position="90"/>
    </location>
    <ligand>
        <name>Zn(2+)</name>
        <dbReference type="ChEBI" id="CHEBI:29105"/>
    </ligand>
</feature>
<dbReference type="InterPro" id="IPR036236">
    <property type="entry name" value="Znf_C2H2_sf"/>
</dbReference>
<keyword evidence="8" id="KW-0804">Transcription</keyword>
<evidence type="ECO:0000256" key="13">
    <source>
        <dbReference type="SAM" id="MobiDB-lite"/>
    </source>
</evidence>
<evidence type="ECO:0000256" key="4">
    <source>
        <dbReference type="ARBA" id="ARBA00022771"/>
    </source>
</evidence>
<feature type="domain" description="C2H2-type" evidence="14">
    <location>
        <begin position="782"/>
        <end position="809"/>
    </location>
</feature>
<evidence type="ECO:0000313" key="18">
    <source>
        <dbReference type="RefSeq" id="XP_052745733.1"/>
    </source>
</evidence>
<protein>
    <submittedName>
        <fullName evidence="18">Zinc finger protein 62 isoform X1</fullName>
    </submittedName>
</protein>
<feature type="binding site" evidence="12">
    <location>
        <position position="131"/>
    </location>
    <ligand>
        <name>Zn(2+)</name>
        <dbReference type="ChEBI" id="CHEBI:29105"/>
    </ligand>
</feature>
<keyword evidence="17" id="KW-1185">Reference proteome</keyword>
<name>A0ABM3M421_BICAN</name>
<comment type="subcellular location">
    <subcellularLocation>
        <location evidence="1">Nucleus</location>
    </subcellularLocation>
</comment>
<accession>A0ABM3M421</accession>
<dbReference type="Gene3D" id="6.20.210.20">
    <property type="entry name" value="THAP domain"/>
    <property type="match status" value="1"/>
</dbReference>
<evidence type="ECO:0000259" key="16">
    <source>
        <dbReference type="PROSITE" id="PS51915"/>
    </source>
</evidence>
<dbReference type="PROSITE" id="PS51915">
    <property type="entry name" value="ZAD"/>
    <property type="match status" value="1"/>
</dbReference>
<evidence type="ECO:0000256" key="3">
    <source>
        <dbReference type="ARBA" id="ARBA00022737"/>
    </source>
</evidence>
<dbReference type="InterPro" id="IPR013087">
    <property type="entry name" value="Znf_C2H2_type"/>
</dbReference>
<dbReference type="SUPFAM" id="SSF57716">
    <property type="entry name" value="Glucocorticoid receptor-like (DNA-binding domain)"/>
    <property type="match status" value="1"/>
</dbReference>
<keyword evidence="7 11" id="KW-0238">DNA-binding</keyword>
<evidence type="ECO:0000256" key="6">
    <source>
        <dbReference type="ARBA" id="ARBA00023015"/>
    </source>
</evidence>
<evidence type="ECO:0000256" key="5">
    <source>
        <dbReference type="ARBA" id="ARBA00022833"/>
    </source>
</evidence>
<evidence type="ECO:0000256" key="11">
    <source>
        <dbReference type="PROSITE-ProRule" id="PRU00309"/>
    </source>
</evidence>
<dbReference type="InterPro" id="IPR038441">
    <property type="entry name" value="THAP_Znf_sf"/>
</dbReference>
<proteinExistence type="predicted"/>
<feature type="domain" description="ZAD" evidence="16">
    <location>
        <begin position="85"/>
        <end position="158"/>
    </location>
</feature>
<sequence length="870" mass="96748">MQCCVPFCVNTSDNASTSAGTGITFHELPSEEYLHAAWLRALGTQDHHLPDPAVVCSQHFVDEDFYETKSCVRQIRSNAIPTTVQMCMICLDTDSKLSLMSEHKLEEIYEQLTGLSLFQLCRGGNLKQTLCVLCAQRLINFSRFRDLCLRAHSLMTDLLAQDESITIQHKELMNCATKHLQCNLTQTTLGADYCDLYIDHTDEEEQTAAEESVVKDVASVVVKNEYSSDSMSNADNSTLVHKDDNDRNRSNNDCVLNDEYSDMSIELESRLLDEAIGEALHNKATACWAAVTEHTETESSIKSESVVFECSFCDKEFLQEITYLEHLSKHSSFIQVVGGDAACDASQVCEPRAAVSRSGDSLVLQNKSVYNDAACDASQVCEPRAAVSRSGDSLVLQNKSVYNDAACDASQVCEPRAAVSRSGDSLVLQNKSVYNDAACDASQVCEPRAAVSRSGDSLVLQNKSVYNDAACDASQVCEPRAAVSRSGDSLVLQNKSVYNDAACDASQVCEPRAAVSRSGDSLVLQNKSVYNDAACDASQVCEPRAAVSRSGDSLVLQNKTGSRRLNDVPPPAADCAQALVAPLSARLAANNDHKVQATEEAAATRKTEQILETDIGELNNQSSQSGTKIYTDINRFTNCVVQLYDIFKKPKKTVLDENPRVKTHTRAKPYSCEICNYKCTHKSSLRQHMKTHTGEKPFCCKVCNYKSAHKCHLKRHKRIHTGVKPFSCEICNYKCTQKHHLLDHMKTHTGEKPFSCEICNYKCTQKHHLLDHMKTHTGEKPFSCEICNYRCAHKGDLKRHKRIHTGEKPFCCEICHYKCSHKGALNRHKRTHTGDKPFSCETCNYKSAERCNLLQHKMRIHTDTELQDLL</sequence>
<keyword evidence="5 12" id="KW-0862">Zinc</keyword>
<feature type="domain" description="THAP-type" evidence="15">
    <location>
        <begin position="1"/>
        <end position="84"/>
    </location>
</feature>
<feature type="domain" description="C2H2-type" evidence="14">
    <location>
        <begin position="670"/>
        <end position="697"/>
    </location>
</feature>
<dbReference type="InterPro" id="IPR006612">
    <property type="entry name" value="THAP_Znf"/>
</dbReference>
<dbReference type="Proteomes" id="UP001652582">
    <property type="component" value="Chromosome 26"/>
</dbReference>
<dbReference type="Pfam" id="PF07776">
    <property type="entry name" value="zf-AD"/>
    <property type="match status" value="1"/>
</dbReference>
<feature type="binding site" evidence="12">
    <location>
        <position position="87"/>
    </location>
    <ligand>
        <name>Zn(2+)</name>
        <dbReference type="ChEBI" id="CHEBI:29105"/>
    </ligand>
</feature>
<feature type="domain" description="C2H2-type" evidence="14">
    <location>
        <begin position="726"/>
        <end position="753"/>
    </location>
</feature>
<feature type="domain" description="C2H2-type" evidence="14">
    <location>
        <begin position="698"/>
        <end position="725"/>
    </location>
</feature>
<evidence type="ECO:0000256" key="7">
    <source>
        <dbReference type="ARBA" id="ARBA00023125"/>
    </source>
</evidence>
<feature type="region of interest" description="Disordered" evidence="13">
    <location>
        <begin position="228"/>
        <end position="252"/>
    </location>
</feature>
<feature type="compositionally biased region" description="Polar residues" evidence="13">
    <location>
        <begin position="228"/>
        <end position="239"/>
    </location>
</feature>
<dbReference type="PANTHER" id="PTHR46105:SF5">
    <property type="entry name" value="ZINC FINGER AND BTB DOMAIN-CONTAINING PROTEIN 44 ISOFORM X1"/>
    <property type="match status" value="1"/>
</dbReference>
<dbReference type="SMART" id="SM00355">
    <property type="entry name" value="ZnF_C2H2"/>
    <property type="match status" value="8"/>
</dbReference>
<dbReference type="InterPro" id="IPR050457">
    <property type="entry name" value="ZnFinger_BTB_dom_contain"/>
</dbReference>
<feature type="compositionally biased region" description="Basic and acidic residues" evidence="13">
    <location>
        <begin position="240"/>
        <end position="250"/>
    </location>
</feature>
<evidence type="ECO:0000259" key="15">
    <source>
        <dbReference type="PROSITE" id="PS50950"/>
    </source>
</evidence>
<dbReference type="GeneID" id="112055130"/>
<organism evidence="17 18">
    <name type="scientific">Bicyclus anynana</name>
    <name type="common">Squinting bush brown butterfly</name>
    <dbReference type="NCBI Taxonomy" id="110368"/>
    <lineage>
        <taxon>Eukaryota</taxon>
        <taxon>Metazoa</taxon>
        <taxon>Ecdysozoa</taxon>
        <taxon>Arthropoda</taxon>
        <taxon>Hexapoda</taxon>
        <taxon>Insecta</taxon>
        <taxon>Pterygota</taxon>
        <taxon>Neoptera</taxon>
        <taxon>Endopterygota</taxon>
        <taxon>Lepidoptera</taxon>
        <taxon>Glossata</taxon>
        <taxon>Ditrysia</taxon>
        <taxon>Papilionoidea</taxon>
        <taxon>Nymphalidae</taxon>
        <taxon>Satyrinae</taxon>
        <taxon>Satyrini</taxon>
        <taxon>Mycalesina</taxon>
        <taxon>Bicyclus</taxon>
    </lineage>
</organism>
<feature type="domain" description="C2H2-type" evidence="14">
    <location>
        <begin position="754"/>
        <end position="781"/>
    </location>
</feature>
<gene>
    <name evidence="18" type="primary">LOC112055130</name>
</gene>
<evidence type="ECO:0000256" key="10">
    <source>
        <dbReference type="PROSITE-ProRule" id="PRU00042"/>
    </source>
</evidence>